<evidence type="ECO:0000256" key="1">
    <source>
        <dbReference type="SAM" id="MobiDB-lite"/>
    </source>
</evidence>
<reference evidence="3" key="2">
    <citation type="submission" date="2023-06" db="EMBL/GenBank/DDBJ databases">
        <authorList>
            <consortium name="Lawrence Berkeley National Laboratory"/>
            <person name="Mondo S.J."/>
            <person name="Hensen N."/>
            <person name="Bonometti L."/>
            <person name="Westerberg I."/>
            <person name="Brannstrom I.O."/>
            <person name="Guillou S."/>
            <person name="Cros-Aarteil S."/>
            <person name="Calhoun S."/>
            <person name="Haridas S."/>
            <person name="Kuo A."/>
            <person name="Pangilinan J."/>
            <person name="Riley R."/>
            <person name="Labutti K."/>
            <person name="Andreopoulos B."/>
            <person name="Lipzen A."/>
            <person name="Chen C."/>
            <person name="Yanf M."/>
            <person name="Daum C."/>
            <person name="Ng V."/>
            <person name="Clum A."/>
            <person name="Steindorff A."/>
            <person name="Ohm R."/>
            <person name="Martin F."/>
            <person name="Silar P."/>
            <person name="Natvig D."/>
            <person name="Lalanne C."/>
            <person name="Gautier V."/>
            <person name="Ament-Velasquez S.L."/>
            <person name="Kruys A."/>
            <person name="Hutchinson M.I."/>
            <person name="Powell A.J."/>
            <person name="Barry K."/>
            <person name="Miller A.N."/>
            <person name="Grigoriev I.V."/>
            <person name="Debuchy R."/>
            <person name="Gladieux P."/>
            <person name="Thoren M.H."/>
            <person name="Johannesson H."/>
        </authorList>
    </citation>
    <scope>NUCLEOTIDE SEQUENCE</scope>
    <source>
        <strain evidence="3">PSN324</strain>
    </source>
</reference>
<feature type="compositionally biased region" description="Low complexity" evidence="1">
    <location>
        <begin position="257"/>
        <end position="270"/>
    </location>
</feature>
<dbReference type="InterPro" id="IPR013087">
    <property type="entry name" value="Znf_C2H2_type"/>
</dbReference>
<feature type="domain" description="C2H2-type" evidence="2">
    <location>
        <begin position="354"/>
        <end position="377"/>
    </location>
</feature>
<dbReference type="PROSITE" id="PS00028">
    <property type="entry name" value="ZINC_FINGER_C2H2_1"/>
    <property type="match status" value="2"/>
</dbReference>
<feature type="compositionally biased region" description="Acidic residues" evidence="1">
    <location>
        <begin position="62"/>
        <end position="76"/>
    </location>
</feature>
<feature type="region of interest" description="Disordered" evidence="1">
    <location>
        <begin position="615"/>
        <end position="640"/>
    </location>
</feature>
<evidence type="ECO:0000313" key="3">
    <source>
        <dbReference type="EMBL" id="KAK4466864.1"/>
    </source>
</evidence>
<dbReference type="AlphaFoldDB" id="A0AAV9I169"/>
<feature type="compositionally biased region" description="Low complexity" evidence="1">
    <location>
        <begin position="8"/>
        <end position="26"/>
    </location>
</feature>
<dbReference type="EMBL" id="MU864929">
    <property type="protein sequence ID" value="KAK4466864.1"/>
    <property type="molecule type" value="Genomic_DNA"/>
</dbReference>
<feature type="compositionally biased region" description="Polar residues" evidence="1">
    <location>
        <begin position="281"/>
        <end position="291"/>
    </location>
</feature>
<feature type="compositionally biased region" description="Basic and acidic residues" evidence="1">
    <location>
        <begin position="77"/>
        <end position="93"/>
    </location>
</feature>
<keyword evidence="4" id="KW-1185">Reference proteome</keyword>
<sequence length="812" mass="88240">MNGDGTRAQSSEQSAPATSAPTAPTNHQPPPQNQKPNQTEVVPKFNLRPPRSSAPLPVPNEDQPDSTGDPEDPDDTAMDKPHHQLRSSERAASKEQGYSLIPPQVQKAFATALDDKPYRVWKSSDDDNEVNTNGALIPQGYQLFDDAEFPWICPIRTCRELFTTVFGLGKHFNGSHRASRLNDNTDGTLTDLGKYVDAEPGDGVCSGGYAKPPIVVSKQPSTAGLPMPEPSLEKARARMMKSNNQRLYIESRGPRKSLPVESSSVDSPDPTKIPVERSTRQSRSSLHANPTKTHKPGLELPAEQARKGLVKRLDHKPYTQWFDPQINAMTPMFGALIPEGYVWDASVPDRPWICPVRSCRRLFKAPHDLGHHFKSFHRGDCLNDNRDGTFSIVEQNDTLDILVVSQSVYNRDPVAPAMVPTYPVTNGHRGKTVVWVRADSIPPTAVTSSFSSQESAPARSVASSMLWQNICSRVGQLEGIEAQVKPLLKLPAVRAVSTARTVTPSLHYRQVAALLIQATGEVNTKACSNCRRGVGLLDGCVSASLQVVPEIIGALRSQTLACANCLYQRQGHACSIKRPEAAIALTGIGKPKNGAVDVSMEDGGAEGQVAVDDTSHFSQSLRGSAQEALDSVDSGGSTASDDEADIAAALNLARKFKRQRGSASVEASYRSKRTKLAHDAAPAETDRGLEMEDWEAERGQIPDAKSEKLAISTSFAAKETLGTSSNVSIVDIIIPPGTRQEFRPEADKARVCLLMGGKLRVQVGDEDKFSIGSRGRFRIGPKTPCSVLNCSYENVILNVISETLHGTHRRRR</sequence>
<protein>
    <recommendedName>
        <fullName evidence="2">C2H2-type domain-containing protein</fullName>
    </recommendedName>
</protein>
<organism evidence="3 4">
    <name type="scientific">Cladorrhinum samala</name>
    <dbReference type="NCBI Taxonomy" id="585594"/>
    <lineage>
        <taxon>Eukaryota</taxon>
        <taxon>Fungi</taxon>
        <taxon>Dikarya</taxon>
        <taxon>Ascomycota</taxon>
        <taxon>Pezizomycotina</taxon>
        <taxon>Sordariomycetes</taxon>
        <taxon>Sordariomycetidae</taxon>
        <taxon>Sordariales</taxon>
        <taxon>Podosporaceae</taxon>
        <taxon>Cladorrhinum</taxon>
    </lineage>
</organism>
<feature type="region of interest" description="Disordered" evidence="1">
    <location>
        <begin position="1"/>
        <end position="99"/>
    </location>
</feature>
<feature type="region of interest" description="Disordered" evidence="1">
    <location>
        <begin position="246"/>
        <end position="302"/>
    </location>
</feature>
<feature type="domain" description="C2H2-type" evidence="2">
    <location>
        <begin position="153"/>
        <end position="176"/>
    </location>
</feature>
<reference evidence="3" key="1">
    <citation type="journal article" date="2023" name="Mol. Phylogenet. Evol.">
        <title>Genome-scale phylogeny and comparative genomics of the fungal order Sordariales.</title>
        <authorList>
            <person name="Hensen N."/>
            <person name="Bonometti L."/>
            <person name="Westerberg I."/>
            <person name="Brannstrom I.O."/>
            <person name="Guillou S."/>
            <person name="Cros-Aarteil S."/>
            <person name="Calhoun S."/>
            <person name="Haridas S."/>
            <person name="Kuo A."/>
            <person name="Mondo S."/>
            <person name="Pangilinan J."/>
            <person name="Riley R."/>
            <person name="LaButti K."/>
            <person name="Andreopoulos B."/>
            <person name="Lipzen A."/>
            <person name="Chen C."/>
            <person name="Yan M."/>
            <person name="Daum C."/>
            <person name="Ng V."/>
            <person name="Clum A."/>
            <person name="Steindorff A."/>
            <person name="Ohm R.A."/>
            <person name="Martin F."/>
            <person name="Silar P."/>
            <person name="Natvig D.O."/>
            <person name="Lalanne C."/>
            <person name="Gautier V."/>
            <person name="Ament-Velasquez S.L."/>
            <person name="Kruys A."/>
            <person name="Hutchinson M.I."/>
            <person name="Powell A.J."/>
            <person name="Barry K."/>
            <person name="Miller A.N."/>
            <person name="Grigoriev I.V."/>
            <person name="Debuchy R."/>
            <person name="Gladieux P."/>
            <person name="Hiltunen Thoren M."/>
            <person name="Johannesson H."/>
        </authorList>
    </citation>
    <scope>NUCLEOTIDE SEQUENCE</scope>
    <source>
        <strain evidence="3">PSN324</strain>
    </source>
</reference>
<accession>A0AAV9I169</accession>
<comment type="caution">
    <text evidence="3">The sequence shown here is derived from an EMBL/GenBank/DDBJ whole genome shotgun (WGS) entry which is preliminary data.</text>
</comment>
<evidence type="ECO:0000313" key="4">
    <source>
        <dbReference type="Proteomes" id="UP001321749"/>
    </source>
</evidence>
<name>A0AAV9I169_9PEZI</name>
<evidence type="ECO:0000259" key="2">
    <source>
        <dbReference type="PROSITE" id="PS00028"/>
    </source>
</evidence>
<dbReference type="Proteomes" id="UP001321749">
    <property type="component" value="Unassembled WGS sequence"/>
</dbReference>
<proteinExistence type="predicted"/>
<dbReference type="SMART" id="SM00355">
    <property type="entry name" value="ZnF_C2H2"/>
    <property type="match status" value="2"/>
</dbReference>
<dbReference type="Pfam" id="PF12511">
    <property type="entry name" value="DUF3716"/>
    <property type="match status" value="1"/>
</dbReference>
<dbReference type="InterPro" id="IPR022190">
    <property type="entry name" value="DUF3716"/>
</dbReference>
<gene>
    <name evidence="3" type="ORF">QBC42DRAFT_258196</name>
</gene>